<dbReference type="AlphaFoldDB" id="A0A3M0A0F2"/>
<organism evidence="1 2">
    <name type="scientific">Metamycoplasma subdolum</name>
    <dbReference type="NCBI Taxonomy" id="92407"/>
    <lineage>
        <taxon>Bacteria</taxon>
        <taxon>Bacillati</taxon>
        <taxon>Mycoplasmatota</taxon>
        <taxon>Mycoplasmoidales</taxon>
        <taxon>Metamycoplasmataceae</taxon>
        <taxon>Metamycoplasma</taxon>
    </lineage>
</organism>
<dbReference type="InterPro" id="IPR051678">
    <property type="entry name" value="AGP_Transferase"/>
</dbReference>
<keyword evidence="2" id="KW-1185">Reference proteome</keyword>
<name>A0A3M0A0F2_9BACT</name>
<dbReference type="RefSeq" id="WP_277870184.1">
    <property type="nucleotide sequence ID" value="NZ_CP137846.1"/>
</dbReference>
<dbReference type="SUPFAM" id="SSF56112">
    <property type="entry name" value="Protein kinase-like (PK-like)"/>
    <property type="match status" value="2"/>
</dbReference>
<dbReference type="PANTHER" id="PTHR21310:SF15">
    <property type="entry name" value="AMINOGLYCOSIDE PHOSPHOTRANSFERASE DOMAIN-CONTAINING PROTEIN"/>
    <property type="match status" value="1"/>
</dbReference>
<dbReference type="Gene3D" id="3.90.1200.10">
    <property type="match status" value="2"/>
</dbReference>
<dbReference type="GO" id="GO:0016301">
    <property type="term" value="F:kinase activity"/>
    <property type="evidence" value="ECO:0007669"/>
    <property type="project" value="UniProtKB-KW"/>
</dbReference>
<dbReference type="InterPro" id="IPR011009">
    <property type="entry name" value="Kinase-like_dom_sf"/>
</dbReference>
<gene>
    <name evidence="1" type="ORF">JN00_0313</name>
</gene>
<sequence length="495" mass="59748">MKNDSNQNFTSNRGNVMILELIDDIRRLFGLEVAQKLKNIRFFHEGFQNLTFIGKYEDLWVQIRKPKGVVKIDYSNETKVVSIFKDYLYAKNGFLIKKWFPGQDLFKVNITEDIETSIFQCLTNFRLLNIKLEPFDWKQYDIKDKRYNEIVEKYKNDPLVLSHNNLKRHNILINKYGFIKLIDFEYSTFNSPYVDLVSLYLFLGISKERIIKYFKLDEDKFEDYVYLIQTFNEEVYKQVYSHVKTPDYKINDSLSKFHNKDYTIQSRFIVQKYHNEWDNRLTLDKIKDFYFVPMCVYEDKDRIIWRWLNCAPAQSLSLRQIKVLARAIKLLHESKVKFPSYILKEKTHWYLDKVKKDVMYKEISEERVKKIVEWTDAVKPNANCHNNLSLENIYFADTMSIYIIDWAVAYYSNKYLDIAYLFEHVSISKAMENAFWKSYEDKEPKDFWKYRVIVHFTAYLYNKILNGDFTQARINLKRIDELFETFEGKEDARSK</sequence>
<protein>
    <submittedName>
        <fullName evidence="1">Thiamine kinase-like enzyme</fullName>
    </submittedName>
</protein>
<proteinExistence type="predicted"/>
<dbReference type="Pfam" id="PF01633">
    <property type="entry name" value="Choline_kinase"/>
    <property type="match status" value="1"/>
</dbReference>
<dbReference type="Proteomes" id="UP000267246">
    <property type="component" value="Unassembled WGS sequence"/>
</dbReference>
<accession>A0A3M0A0F2</accession>
<dbReference type="PANTHER" id="PTHR21310">
    <property type="entry name" value="AMINOGLYCOSIDE PHOSPHOTRANSFERASE-RELATED-RELATED"/>
    <property type="match status" value="1"/>
</dbReference>
<keyword evidence="1" id="KW-0808">Transferase</keyword>
<evidence type="ECO:0000313" key="1">
    <source>
        <dbReference type="EMBL" id="RMA78483.1"/>
    </source>
</evidence>
<dbReference type="EMBL" id="REFI01000007">
    <property type="protein sequence ID" value="RMA78483.1"/>
    <property type="molecule type" value="Genomic_DNA"/>
</dbReference>
<evidence type="ECO:0000313" key="2">
    <source>
        <dbReference type="Proteomes" id="UP000267246"/>
    </source>
</evidence>
<keyword evidence="1" id="KW-0418">Kinase</keyword>
<comment type="caution">
    <text evidence="1">The sequence shown here is derived from an EMBL/GenBank/DDBJ whole genome shotgun (WGS) entry which is preliminary data.</text>
</comment>
<reference evidence="1 2" key="1">
    <citation type="submission" date="2018-10" db="EMBL/GenBank/DDBJ databases">
        <title>Genomic Encyclopedia of Archaeal and Bacterial Type Strains, Phase II (KMG-II): from individual species to whole genera.</title>
        <authorList>
            <person name="Goeker M."/>
        </authorList>
    </citation>
    <scope>NUCLEOTIDE SEQUENCE [LARGE SCALE GENOMIC DNA]</scope>
    <source>
        <strain evidence="1 2">ATCC 29870</strain>
    </source>
</reference>